<evidence type="ECO:0000313" key="2">
    <source>
        <dbReference type="EMBL" id="RLM70185.1"/>
    </source>
</evidence>
<keyword evidence="3" id="KW-1185">Reference proteome</keyword>
<protein>
    <submittedName>
        <fullName evidence="2">Uncharacterized protein</fullName>
    </submittedName>
</protein>
<feature type="region of interest" description="Disordered" evidence="1">
    <location>
        <begin position="1"/>
        <end position="102"/>
    </location>
</feature>
<comment type="caution">
    <text evidence="2">The sequence shown here is derived from an EMBL/GenBank/DDBJ whole genome shotgun (WGS) entry which is preliminary data.</text>
</comment>
<organism evidence="2 3">
    <name type="scientific">Panicum miliaceum</name>
    <name type="common">Proso millet</name>
    <name type="synonym">Broomcorn millet</name>
    <dbReference type="NCBI Taxonomy" id="4540"/>
    <lineage>
        <taxon>Eukaryota</taxon>
        <taxon>Viridiplantae</taxon>
        <taxon>Streptophyta</taxon>
        <taxon>Embryophyta</taxon>
        <taxon>Tracheophyta</taxon>
        <taxon>Spermatophyta</taxon>
        <taxon>Magnoliopsida</taxon>
        <taxon>Liliopsida</taxon>
        <taxon>Poales</taxon>
        <taxon>Poaceae</taxon>
        <taxon>PACMAD clade</taxon>
        <taxon>Panicoideae</taxon>
        <taxon>Panicodae</taxon>
        <taxon>Paniceae</taxon>
        <taxon>Panicinae</taxon>
        <taxon>Panicum</taxon>
        <taxon>Panicum sect. Panicum</taxon>
    </lineage>
</organism>
<sequence length="102" mass="11113">MKGHDIRTCPLVPYNQERLEKMSSGRKRGRPPGSKNKNTTTKSLEMGDFNAAKRLALEDGSGACSTTSPVRRGPGRPKGAKNKISSSFLRGQLLAANEQQQQ</sequence>
<dbReference type="AlphaFoldDB" id="A0A3L6Q2K2"/>
<name>A0A3L6Q2K2_PANMI</name>
<dbReference type="Proteomes" id="UP000275267">
    <property type="component" value="Unassembled WGS sequence"/>
</dbReference>
<reference evidence="3" key="1">
    <citation type="journal article" date="2019" name="Nat. Commun.">
        <title>The genome of broomcorn millet.</title>
        <authorList>
            <person name="Zou C."/>
            <person name="Miki D."/>
            <person name="Li D."/>
            <person name="Tang Q."/>
            <person name="Xiao L."/>
            <person name="Rajput S."/>
            <person name="Deng P."/>
            <person name="Jia W."/>
            <person name="Huang R."/>
            <person name="Zhang M."/>
            <person name="Sun Y."/>
            <person name="Hu J."/>
            <person name="Fu X."/>
            <person name="Schnable P.S."/>
            <person name="Li F."/>
            <person name="Zhang H."/>
            <person name="Feng B."/>
            <person name="Zhu X."/>
            <person name="Liu R."/>
            <person name="Schnable J.C."/>
            <person name="Zhu J.-K."/>
            <person name="Zhang H."/>
        </authorList>
    </citation>
    <scope>NUCLEOTIDE SEQUENCE [LARGE SCALE GENOMIC DNA]</scope>
</reference>
<accession>A0A3L6Q2K2</accession>
<proteinExistence type="predicted"/>
<dbReference type="EMBL" id="PQIB02000014">
    <property type="protein sequence ID" value="RLM70185.1"/>
    <property type="molecule type" value="Genomic_DNA"/>
</dbReference>
<evidence type="ECO:0000313" key="3">
    <source>
        <dbReference type="Proteomes" id="UP000275267"/>
    </source>
</evidence>
<evidence type="ECO:0000256" key="1">
    <source>
        <dbReference type="SAM" id="MobiDB-lite"/>
    </source>
</evidence>
<gene>
    <name evidence="2" type="ORF">C2845_PM17G09590</name>
</gene>